<keyword evidence="1" id="KW-0378">Hydrolase</keyword>
<dbReference type="InterPro" id="IPR023198">
    <property type="entry name" value="PGP-like_dom2"/>
</dbReference>
<dbReference type="InterPro" id="IPR041492">
    <property type="entry name" value="HAD_2"/>
</dbReference>
<dbReference type="InterPro" id="IPR036412">
    <property type="entry name" value="HAD-like_sf"/>
</dbReference>
<comment type="caution">
    <text evidence="1">The sequence shown here is derived from an EMBL/GenBank/DDBJ whole genome shotgun (WGS) entry which is preliminary data.</text>
</comment>
<dbReference type="GO" id="GO:0016787">
    <property type="term" value="F:hydrolase activity"/>
    <property type="evidence" value="ECO:0007669"/>
    <property type="project" value="UniProtKB-KW"/>
</dbReference>
<gene>
    <name evidence="1" type="ORF">EV207_10766</name>
</gene>
<dbReference type="PANTHER" id="PTHR18901:SF38">
    <property type="entry name" value="PSEUDOURIDINE-5'-PHOSPHATASE"/>
    <property type="match status" value="1"/>
</dbReference>
<protein>
    <submittedName>
        <fullName evidence="1">Putative hydrolase of the HAD superfamily</fullName>
    </submittedName>
</protein>
<dbReference type="Pfam" id="PF13419">
    <property type="entry name" value="HAD_2"/>
    <property type="match status" value="1"/>
</dbReference>
<keyword evidence="2" id="KW-1185">Reference proteome</keyword>
<dbReference type="SFLD" id="SFLDG01129">
    <property type="entry name" value="C1.5:_HAD__Beta-PGM__Phosphata"/>
    <property type="match status" value="1"/>
</dbReference>
<dbReference type="NCBIfam" id="TIGR01509">
    <property type="entry name" value="HAD-SF-IA-v3"/>
    <property type="match status" value="1"/>
</dbReference>
<dbReference type="InterPro" id="IPR006439">
    <property type="entry name" value="HAD-SF_hydro_IA"/>
</dbReference>
<dbReference type="Gene3D" id="1.10.150.240">
    <property type="entry name" value="Putative phosphatase, domain 2"/>
    <property type="match status" value="1"/>
</dbReference>
<dbReference type="OrthoDB" id="9797743at2"/>
<organism evidence="1 2">
    <name type="scientific">Scopulibacillus darangshiensis</name>
    <dbReference type="NCBI Taxonomy" id="442528"/>
    <lineage>
        <taxon>Bacteria</taxon>
        <taxon>Bacillati</taxon>
        <taxon>Bacillota</taxon>
        <taxon>Bacilli</taxon>
        <taxon>Bacillales</taxon>
        <taxon>Sporolactobacillaceae</taxon>
        <taxon>Scopulibacillus</taxon>
    </lineage>
</organism>
<dbReference type="SFLD" id="SFLDG01135">
    <property type="entry name" value="C1.5.6:_HAD__Beta-PGM__Phospha"/>
    <property type="match status" value="1"/>
</dbReference>
<dbReference type="CDD" id="cd16423">
    <property type="entry name" value="HAD_BPGM-like"/>
    <property type="match status" value="1"/>
</dbReference>
<evidence type="ECO:0000313" key="1">
    <source>
        <dbReference type="EMBL" id="TCP29972.1"/>
    </source>
</evidence>
<dbReference type="PANTHER" id="PTHR18901">
    <property type="entry name" value="2-DEOXYGLUCOSE-6-PHOSPHATE PHOSPHATASE 2"/>
    <property type="match status" value="1"/>
</dbReference>
<sequence>MIKAVIFDFDGLIIDTESAWYEAYRHVLEGHGVTLPLEIFGRAVGTHDSTLYDYIHSQGKDGLEREVIEQETAKHYHTLMVSPALRDGVLDYLEAAKAAGLKIGLASSSGRDWVQGYLEKLNILSFFDTIKTRDDVKQVKPDPELYIKAVGALDVRQEDVLAFEDSLNGLKAARAAGLACVIVPNPVTGHLQFEDFSHRLSSMKEMTFDQLVKMLEEK</sequence>
<dbReference type="SFLD" id="SFLDS00003">
    <property type="entry name" value="Haloacid_Dehalogenase"/>
    <property type="match status" value="1"/>
</dbReference>
<dbReference type="AlphaFoldDB" id="A0A4R2P5C0"/>
<reference evidence="1 2" key="1">
    <citation type="submission" date="2019-03" db="EMBL/GenBank/DDBJ databases">
        <title>Genomic Encyclopedia of Type Strains, Phase IV (KMG-IV): sequencing the most valuable type-strain genomes for metagenomic binning, comparative biology and taxonomic classification.</title>
        <authorList>
            <person name="Goeker M."/>
        </authorList>
    </citation>
    <scope>NUCLEOTIDE SEQUENCE [LARGE SCALE GENOMIC DNA]</scope>
    <source>
        <strain evidence="1 2">DSM 19377</strain>
    </source>
</reference>
<dbReference type="SUPFAM" id="SSF56784">
    <property type="entry name" value="HAD-like"/>
    <property type="match status" value="1"/>
</dbReference>
<accession>A0A4R2P5C0</accession>
<dbReference type="Gene3D" id="3.40.50.1000">
    <property type="entry name" value="HAD superfamily/HAD-like"/>
    <property type="match status" value="1"/>
</dbReference>
<dbReference type="PRINTS" id="PR00413">
    <property type="entry name" value="HADHALOGNASE"/>
</dbReference>
<dbReference type="InterPro" id="IPR023214">
    <property type="entry name" value="HAD_sf"/>
</dbReference>
<name>A0A4R2P5C0_9BACL</name>
<dbReference type="RefSeq" id="WP_132745097.1">
    <property type="nucleotide sequence ID" value="NZ_SLXK01000007.1"/>
</dbReference>
<dbReference type="EMBL" id="SLXK01000007">
    <property type="protein sequence ID" value="TCP29972.1"/>
    <property type="molecule type" value="Genomic_DNA"/>
</dbReference>
<proteinExistence type="predicted"/>
<dbReference type="Proteomes" id="UP000295416">
    <property type="component" value="Unassembled WGS sequence"/>
</dbReference>
<evidence type="ECO:0000313" key="2">
    <source>
        <dbReference type="Proteomes" id="UP000295416"/>
    </source>
</evidence>